<evidence type="ECO:0000313" key="1">
    <source>
        <dbReference type="EMBL" id="PWK93308.1"/>
    </source>
</evidence>
<organism evidence="1 2">
    <name type="scientific">Pantoea allii</name>
    <dbReference type="NCBI Taxonomy" id="574096"/>
    <lineage>
        <taxon>Bacteria</taxon>
        <taxon>Pseudomonadati</taxon>
        <taxon>Pseudomonadota</taxon>
        <taxon>Gammaproteobacteria</taxon>
        <taxon>Enterobacterales</taxon>
        <taxon>Erwiniaceae</taxon>
        <taxon>Pantoea</taxon>
    </lineage>
</organism>
<sequence length="76" mass="8613">MRTASSDWRQINGKLAGWIAVTGMEGFAKTRSPLYQFTLLTLRAVDGCLIRFIDRFRVITRWIVATANKHAKTALT</sequence>
<gene>
    <name evidence="1" type="ORF">C7431_11643</name>
</gene>
<dbReference type="Proteomes" id="UP000245981">
    <property type="component" value="Unassembled WGS sequence"/>
</dbReference>
<comment type="caution">
    <text evidence="1">The sequence shown here is derived from an EMBL/GenBank/DDBJ whole genome shotgun (WGS) entry which is preliminary data.</text>
</comment>
<accession>A0A2V2B5Q3</accession>
<proteinExistence type="predicted"/>
<dbReference type="AlphaFoldDB" id="A0A2V2B5Q3"/>
<protein>
    <submittedName>
        <fullName evidence="1">Uncharacterized protein</fullName>
    </submittedName>
</protein>
<reference evidence="1 2" key="1">
    <citation type="submission" date="2018-05" db="EMBL/GenBank/DDBJ databases">
        <title>Genomic Encyclopedia of Type Strains, Phase IV (KMG-V): Genome sequencing to study the core and pangenomes of soil and plant-associated prokaryotes.</title>
        <authorList>
            <person name="Whitman W."/>
        </authorList>
    </citation>
    <scope>NUCLEOTIDE SEQUENCE [LARGE SCALE GENOMIC DNA]</scope>
    <source>
        <strain evidence="1 2">PNA 200-10</strain>
    </source>
</reference>
<dbReference type="EMBL" id="QGHF01000016">
    <property type="protein sequence ID" value="PWK93308.1"/>
    <property type="molecule type" value="Genomic_DNA"/>
</dbReference>
<evidence type="ECO:0000313" key="2">
    <source>
        <dbReference type="Proteomes" id="UP000245981"/>
    </source>
</evidence>
<name>A0A2V2B5Q3_9GAMM</name>